<proteinExistence type="predicted"/>
<gene>
    <name evidence="2" type="ORF">RDB_LOCUS13552</name>
</gene>
<dbReference type="Proteomes" id="UP000663843">
    <property type="component" value="Unassembled WGS sequence"/>
</dbReference>
<comment type="caution">
    <text evidence="2">The sequence shown here is derived from an EMBL/GenBank/DDBJ whole genome shotgun (WGS) entry which is preliminary data.</text>
</comment>
<evidence type="ECO:0000256" key="1">
    <source>
        <dbReference type="SAM" id="MobiDB-lite"/>
    </source>
</evidence>
<protein>
    <submittedName>
        <fullName evidence="2">Uncharacterized protein</fullName>
    </submittedName>
</protein>
<reference evidence="2" key="1">
    <citation type="submission" date="2021-01" db="EMBL/GenBank/DDBJ databases">
        <authorList>
            <person name="Kaushik A."/>
        </authorList>
    </citation>
    <scope>NUCLEOTIDE SEQUENCE</scope>
    <source>
        <strain evidence="2">AG2-2IIIB</strain>
    </source>
</reference>
<sequence>MPSFRKVVSRLLKAVAPFKMSSGNPNEAGGSPNPFIFPLYFADERTGVVVAAKSFTPQELLGRITEHSDAVDYIGKIHVTKILYCKEKQSPDHEFLVFKVEATDQKLSNYIKIDRCPQPKVKAEDANPDIVDTTPSQDDGQTPLLKGSSNPGILFSSSSSLQHSSISLGDQEARDMIHISGSQGVNSFINNRIEIAATTDVLTGPPGQRPTLEQLIVLAKFVSSCRPHYNVFGSQCFWYAYTIWMLLLTAFPETVIFDGELSSVVGKTKLLPLFAFHKQDIRSEGKNGSATKVTEIQRHAELAATYLNAWAAFEQDIPTMQAKHGAKARDAKIEKDRQRVEEGRQRVEEDRQRVEEGRQRVEEDRRQVQEERRRVEEERRQVEEERRIEKERRAEDAKVQQRIEQADDEIQRLQNVIAKLQAKSTAT</sequence>
<evidence type="ECO:0000313" key="2">
    <source>
        <dbReference type="EMBL" id="CAE6362948.1"/>
    </source>
</evidence>
<dbReference type="EMBL" id="CAJMWT010000912">
    <property type="protein sequence ID" value="CAE6362948.1"/>
    <property type="molecule type" value="Genomic_DNA"/>
</dbReference>
<feature type="compositionally biased region" description="Basic and acidic residues" evidence="1">
    <location>
        <begin position="327"/>
        <end position="407"/>
    </location>
</feature>
<feature type="region of interest" description="Disordered" evidence="1">
    <location>
        <begin position="325"/>
        <end position="407"/>
    </location>
</feature>
<dbReference type="AlphaFoldDB" id="A0A8H2WBV8"/>
<feature type="region of interest" description="Disordered" evidence="1">
    <location>
        <begin position="122"/>
        <end position="144"/>
    </location>
</feature>
<organism evidence="2 3">
    <name type="scientific">Rhizoctonia solani</name>
    <dbReference type="NCBI Taxonomy" id="456999"/>
    <lineage>
        <taxon>Eukaryota</taxon>
        <taxon>Fungi</taxon>
        <taxon>Dikarya</taxon>
        <taxon>Basidiomycota</taxon>
        <taxon>Agaricomycotina</taxon>
        <taxon>Agaricomycetes</taxon>
        <taxon>Cantharellales</taxon>
        <taxon>Ceratobasidiaceae</taxon>
        <taxon>Rhizoctonia</taxon>
    </lineage>
</organism>
<accession>A0A8H2WBV8</accession>
<name>A0A8H2WBV8_9AGAM</name>
<evidence type="ECO:0000313" key="3">
    <source>
        <dbReference type="Proteomes" id="UP000663843"/>
    </source>
</evidence>